<dbReference type="EMBL" id="FORX01000015">
    <property type="protein sequence ID" value="SFK13791.1"/>
    <property type="molecule type" value="Genomic_DNA"/>
</dbReference>
<dbReference type="UniPathway" id="UPA00042">
    <property type="reaction ID" value="UER00497"/>
</dbReference>
<reference evidence="9" key="1">
    <citation type="submission" date="2016-10" db="EMBL/GenBank/DDBJ databases">
        <authorList>
            <person name="Varghese N."/>
            <person name="Submissions S."/>
        </authorList>
    </citation>
    <scope>NUCLEOTIDE SEQUENCE [LARGE SCALE GENOMIC DNA]</scope>
    <source>
        <strain evidence="9">DSM 5918</strain>
    </source>
</reference>
<dbReference type="InterPro" id="IPR001608">
    <property type="entry name" value="Ala_racemase_N"/>
</dbReference>
<comment type="catalytic activity">
    <reaction evidence="4">
        <text>L-alanine = D-alanine</text>
        <dbReference type="Rhea" id="RHEA:20249"/>
        <dbReference type="ChEBI" id="CHEBI:57416"/>
        <dbReference type="ChEBI" id="CHEBI:57972"/>
        <dbReference type="EC" id="5.1.1.1"/>
    </reaction>
</comment>
<feature type="active site" description="Proton acceptor; specific for L-alanine" evidence="4">
    <location>
        <position position="267"/>
    </location>
</feature>
<accession>A0A1I3X4L9</accession>
<gene>
    <name evidence="8" type="ORF">SAMN04488082_11518</name>
</gene>
<dbReference type="PRINTS" id="PR00992">
    <property type="entry name" value="ALARACEMASE"/>
</dbReference>
<dbReference type="GO" id="GO:0030632">
    <property type="term" value="P:D-alanine biosynthetic process"/>
    <property type="evidence" value="ECO:0007669"/>
    <property type="project" value="UniProtKB-UniRule"/>
</dbReference>
<organism evidence="8 9">
    <name type="scientific">Desulfomicrobium apsheronum</name>
    <dbReference type="NCBI Taxonomy" id="52560"/>
    <lineage>
        <taxon>Bacteria</taxon>
        <taxon>Pseudomonadati</taxon>
        <taxon>Thermodesulfobacteriota</taxon>
        <taxon>Desulfovibrionia</taxon>
        <taxon>Desulfovibrionales</taxon>
        <taxon>Desulfomicrobiaceae</taxon>
        <taxon>Desulfomicrobium</taxon>
    </lineage>
</organism>
<dbReference type="CDD" id="cd00430">
    <property type="entry name" value="PLPDE_III_AR"/>
    <property type="match status" value="1"/>
</dbReference>
<comment type="pathway">
    <text evidence="4">Amino-acid biosynthesis; D-alanine biosynthesis; D-alanine from L-alanine: step 1/1.</text>
</comment>
<evidence type="ECO:0000256" key="4">
    <source>
        <dbReference type="HAMAP-Rule" id="MF_01201"/>
    </source>
</evidence>
<dbReference type="NCBIfam" id="TIGR00492">
    <property type="entry name" value="alr"/>
    <property type="match status" value="1"/>
</dbReference>
<dbReference type="HAMAP" id="MF_01201">
    <property type="entry name" value="Ala_racemase"/>
    <property type="match status" value="1"/>
</dbReference>
<sequence>MTIWYNHVRTHIRLQALVDNYRLIRTRATDPAPVIKSDAYGHGLPEAAGALFAAGARTMAAGTVGEAAVLKDTVPEAEVISLLGPLDAEDYACVCERDIVAFVGSTEQLLLLEEAASHAGTTVRVALKFDTGMARLGFAPDEAAGVADTLDGLEHVRATMACSHLATADDPGQVEYVREQGDRFARILKTLHARGLDVRASLANSGAIFGHPDLHHDLQRPGIALYGGNPFHGTPWEEKGLGLKPTMQVSSRLMQIRTIPAGQSVSYGRTFTAPAEIRVGIVAVGYADNYSRGLSGKARMLLHGKRVPVLGRVCMQLTAVDLTGVPEAAAGDEIFMLGGEGPFAISADELAGWWGTITYEVFCLLGQNPREYVE</sequence>
<dbReference type="InterPro" id="IPR009006">
    <property type="entry name" value="Ala_racemase/Decarboxylase_C"/>
</dbReference>
<dbReference type="Proteomes" id="UP000198635">
    <property type="component" value="Unassembled WGS sequence"/>
</dbReference>
<feature type="modified residue" description="N6-(pyridoxal phosphate)lysine" evidence="4 5">
    <location>
        <position position="36"/>
    </location>
</feature>
<evidence type="ECO:0000256" key="1">
    <source>
        <dbReference type="ARBA" id="ARBA00001933"/>
    </source>
</evidence>
<evidence type="ECO:0000256" key="6">
    <source>
        <dbReference type="PIRSR" id="PIRSR600821-52"/>
    </source>
</evidence>
<evidence type="ECO:0000256" key="3">
    <source>
        <dbReference type="ARBA" id="ARBA00023235"/>
    </source>
</evidence>
<comment type="cofactor">
    <cofactor evidence="1 4 5">
        <name>pyridoxal 5'-phosphate</name>
        <dbReference type="ChEBI" id="CHEBI:597326"/>
    </cofactor>
</comment>
<dbReference type="PANTHER" id="PTHR30511">
    <property type="entry name" value="ALANINE RACEMASE"/>
    <property type="match status" value="1"/>
</dbReference>
<dbReference type="Gene3D" id="2.40.37.10">
    <property type="entry name" value="Lyase, Ornithine Decarboxylase, Chain A, domain 1"/>
    <property type="match status" value="1"/>
</dbReference>
<dbReference type="InterPro" id="IPR000821">
    <property type="entry name" value="Ala_racemase"/>
</dbReference>
<dbReference type="GO" id="GO:0008784">
    <property type="term" value="F:alanine racemase activity"/>
    <property type="evidence" value="ECO:0007669"/>
    <property type="project" value="UniProtKB-UniRule"/>
</dbReference>
<keyword evidence="2 4" id="KW-0663">Pyridoxal phosphate</keyword>
<feature type="binding site" evidence="4 6">
    <location>
        <position position="135"/>
    </location>
    <ligand>
        <name>substrate</name>
    </ligand>
</feature>
<evidence type="ECO:0000313" key="9">
    <source>
        <dbReference type="Proteomes" id="UP000198635"/>
    </source>
</evidence>
<dbReference type="Pfam" id="PF00842">
    <property type="entry name" value="Ala_racemase_C"/>
    <property type="match status" value="1"/>
</dbReference>
<dbReference type="InterPro" id="IPR020622">
    <property type="entry name" value="Ala_racemase_pyridoxalP-BS"/>
</dbReference>
<evidence type="ECO:0000256" key="5">
    <source>
        <dbReference type="PIRSR" id="PIRSR600821-50"/>
    </source>
</evidence>
<feature type="binding site" evidence="4 6">
    <location>
        <position position="315"/>
    </location>
    <ligand>
        <name>substrate</name>
    </ligand>
</feature>
<proteinExistence type="inferred from homology"/>
<dbReference type="SUPFAM" id="SSF51419">
    <property type="entry name" value="PLP-binding barrel"/>
    <property type="match status" value="1"/>
</dbReference>
<dbReference type="AlphaFoldDB" id="A0A1I3X4L9"/>
<dbReference type="EC" id="5.1.1.1" evidence="4"/>
<dbReference type="SMART" id="SM01005">
    <property type="entry name" value="Ala_racemase_C"/>
    <property type="match status" value="1"/>
</dbReference>
<keyword evidence="9" id="KW-1185">Reference proteome</keyword>
<name>A0A1I3X4L9_9BACT</name>
<dbReference type="InterPro" id="IPR029066">
    <property type="entry name" value="PLP-binding_barrel"/>
</dbReference>
<dbReference type="PANTHER" id="PTHR30511:SF0">
    <property type="entry name" value="ALANINE RACEMASE, CATABOLIC-RELATED"/>
    <property type="match status" value="1"/>
</dbReference>
<dbReference type="Gene3D" id="3.20.20.10">
    <property type="entry name" value="Alanine racemase"/>
    <property type="match status" value="1"/>
</dbReference>
<dbReference type="GO" id="GO:0030170">
    <property type="term" value="F:pyridoxal phosphate binding"/>
    <property type="evidence" value="ECO:0007669"/>
    <property type="project" value="UniProtKB-UniRule"/>
</dbReference>
<dbReference type="OrthoDB" id="9813814at2"/>
<dbReference type="STRING" id="52560.SAMN04488082_11518"/>
<feature type="active site" description="Proton acceptor; specific for D-alanine" evidence="4">
    <location>
        <position position="36"/>
    </location>
</feature>
<dbReference type="GO" id="GO:0005829">
    <property type="term" value="C:cytosol"/>
    <property type="evidence" value="ECO:0007669"/>
    <property type="project" value="TreeGrafter"/>
</dbReference>
<dbReference type="InterPro" id="IPR011079">
    <property type="entry name" value="Ala_racemase_C"/>
</dbReference>
<comment type="function">
    <text evidence="4">Catalyzes the interconversion of L-alanine and D-alanine. May also act on other amino acids.</text>
</comment>
<evidence type="ECO:0000259" key="7">
    <source>
        <dbReference type="SMART" id="SM01005"/>
    </source>
</evidence>
<feature type="domain" description="Alanine racemase C-terminal" evidence="7">
    <location>
        <begin position="246"/>
        <end position="373"/>
    </location>
</feature>
<dbReference type="PROSITE" id="PS00395">
    <property type="entry name" value="ALANINE_RACEMASE"/>
    <property type="match status" value="1"/>
</dbReference>
<evidence type="ECO:0000256" key="2">
    <source>
        <dbReference type="ARBA" id="ARBA00022898"/>
    </source>
</evidence>
<keyword evidence="3 4" id="KW-0413">Isomerase</keyword>
<dbReference type="SUPFAM" id="SSF50621">
    <property type="entry name" value="Alanine racemase C-terminal domain-like"/>
    <property type="match status" value="1"/>
</dbReference>
<protein>
    <recommendedName>
        <fullName evidence="4">Alanine racemase</fullName>
        <ecNumber evidence="4">5.1.1.1</ecNumber>
    </recommendedName>
</protein>
<dbReference type="Pfam" id="PF01168">
    <property type="entry name" value="Ala_racemase_N"/>
    <property type="match status" value="1"/>
</dbReference>
<dbReference type="RefSeq" id="WP_092376713.1">
    <property type="nucleotide sequence ID" value="NZ_FORX01000015.1"/>
</dbReference>
<evidence type="ECO:0000313" key="8">
    <source>
        <dbReference type="EMBL" id="SFK13791.1"/>
    </source>
</evidence>
<comment type="similarity">
    <text evidence="4">Belongs to the alanine racemase family.</text>
</comment>